<evidence type="ECO:0000313" key="2">
    <source>
        <dbReference type="EMBL" id="TCC08475.1"/>
    </source>
</evidence>
<sequence>MSKSSTTEVRRAPASSSSWFVWMTGLWIVFFVLMQKSQLDDLATWIRDLPIVVEILTWIVFFPQVLATAVWTSDWSEGLRVTLVVLFVFVWTLLSLPRPKPYGRR</sequence>
<evidence type="ECO:0000256" key="1">
    <source>
        <dbReference type="SAM" id="Phobius"/>
    </source>
</evidence>
<dbReference type="Proteomes" id="UP000292346">
    <property type="component" value="Unassembled WGS sequence"/>
</dbReference>
<keyword evidence="1" id="KW-1133">Transmembrane helix</keyword>
<name>A0A4R0HBN5_9ACTN</name>
<proteinExistence type="predicted"/>
<protein>
    <submittedName>
        <fullName evidence="2">Uncharacterized protein</fullName>
    </submittedName>
</protein>
<dbReference type="EMBL" id="SJJZ01000002">
    <property type="protein sequence ID" value="TCC08475.1"/>
    <property type="molecule type" value="Genomic_DNA"/>
</dbReference>
<feature type="transmembrane region" description="Helical" evidence="1">
    <location>
        <begin position="51"/>
        <end position="72"/>
    </location>
</feature>
<keyword evidence="3" id="KW-1185">Reference proteome</keyword>
<dbReference type="AlphaFoldDB" id="A0A4R0HBN5"/>
<dbReference type="OrthoDB" id="3830689at2"/>
<dbReference type="RefSeq" id="WP_131339943.1">
    <property type="nucleotide sequence ID" value="NZ_SJJZ01000002.1"/>
</dbReference>
<accession>A0A4R0HBN5</accession>
<organism evidence="2 3">
    <name type="scientific">Kribbella soli</name>
    <dbReference type="NCBI Taxonomy" id="1124743"/>
    <lineage>
        <taxon>Bacteria</taxon>
        <taxon>Bacillati</taxon>
        <taxon>Actinomycetota</taxon>
        <taxon>Actinomycetes</taxon>
        <taxon>Propionibacteriales</taxon>
        <taxon>Kribbellaceae</taxon>
        <taxon>Kribbella</taxon>
    </lineage>
</organism>
<comment type="caution">
    <text evidence="2">The sequence shown here is derived from an EMBL/GenBank/DDBJ whole genome shotgun (WGS) entry which is preliminary data.</text>
</comment>
<feature type="transmembrane region" description="Helical" evidence="1">
    <location>
        <begin position="78"/>
        <end position="96"/>
    </location>
</feature>
<feature type="transmembrane region" description="Helical" evidence="1">
    <location>
        <begin position="20"/>
        <end position="39"/>
    </location>
</feature>
<gene>
    <name evidence="2" type="ORF">E0H45_21615</name>
</gene>
<keyword evidence="1" id="KW-0472">Membrane</keyword>
<evidence type="ECO:0000313" key="3">
    <source>
        <dbReference type="Proteomes" id="UP000292346"/>
    </source>
</evidence>
<reference evidence="2 3" key="1">
    <citation type="submission" date="2019-02" db="EMBL/GenBank/DDBJ databases">
        <title>Kribbella capetownensis sp. nov. and Kribbella speibonae sp. nov., isolated from soil.</title>
        <authorList>
            <person name="Curtis S.M."/>
            <person name="Norton I."/>
            <person name="Everest G.J."/>
            <person name="Meyers P.R."/>
        </authorList>
    </citation>
    <scope>NUCLEOTIDE SEQUENCE [LARGE SCALE GENOMIC DNA]</scope>
    <source>
        <strain evidence="2 3">KCTC 29219</strain>
    </source>
</reference>
<keyword evidence="1" id="KW-0812">Transmembrane</keyword>